<keyword evidence="5 11" id="KW-1003">Cell membrane</keyword>
<dbReference type="InterPro" id="IPR036771">
    <property type="entry name" value="ATPsynth_dsu/esu_N"/>
</dbReference>
<dbReference type="SUPFAM" id="SSF46604">
    <property type="entry name" value="Epsilon subunit of F1F0-ATP synthase C-terminal domain"/>
    <property type="match status" value="1"/>
</dbReference>
<dbReference type="Pfam" id="PF00401">
    <property type="entry name" value="ATP-synt_DE"/>
    <property type="match status" value="1"/>
</dbReference>
<keyword evidence="4 11" id="KW-0813">Transport</keyword>
<dbReference type="InterPro" id="IPR020547">
    <property type="entry name" value="ATP_synth_F1_esu_C"/>
</dbReference>
<keyword evidence="15" id="KW-0378">Hydrolase</keyword>
<keyword evidence="16" id="KW-1185">Reference proteome</keyword>
<accession>A0A412G362</accession>
<organism evidence="15 16">
    <name type="scientific">Holdemania filiformis</name>
    <dbReference type="NCBI Taxonomy" id="61171"/>
    <lineage>
        <taxon>Bacteria</taxon>
        <taxon>Bacillati</taxon>
        <taxon>Bacillota</taxon>
        <taxon>Erysipelotrichia</taxon>
        <taxon>Erysipelotrichales</taxon>
        <taxon>Erysipelotrichaceae</taxon>
        <taxon>Holdemania</taxon>
    </lineage>
</organism>
<keyword evidence="10 11" id="KW-0066">ATP synthesis</keyword>
<evidence type="ECO:0000256" key="11">
    <source>
        <dbReference type="HAMAP-Rule" id="MF_00530"/>
    </source>
</evidence>
<sequence length="130" mass="14518">MIHCRVVTPEGLAKEMDTTILNVVSTVGQLGILSRHVPLVTPLAISRMITEESDGRKEYAVAGGLLYFEDDLATILTDAIESKEEIDLRRAEEAKQRAEARLDDPNMDMRRAEVALKKAINRISVKNELK</sequence>
<evidence type="ECO:0000259" key="13">
    <source>
        <dbReference type="Pfam" id="PF00401"/>
    </source>
</evidence>
<dbReference type="InterPro" id="IPR036794">
    <property type="entry name" value="ATP_F1_dsu/esu_C_sf"/>
</dbReference>
<dbReference type="GO" id="GO:0005524">
    <property type="term" value="F:ATP binding"/>
    <property type="evidence" value="ECO:0007669"/>
    <property type="project" value="UniProtKB-UniRule"/>
</dbReference>
<evidence type="ECO:0000256" key="4">
    <source>
        <dbReference type="ARBA" id="ARBA00022448"/>
    </source>
</evidence>
<dbReference type="RefSeq" id="WP_117894670.1">
    <property type="nucleotide sequence ID" value="NZ_CABJCV010000007.1"/>
</dbReference>
<dbReference type="PANTHER" id="PTHR13822">
    <property type="entry name" value="ATP SYNTHASE DELTA/EPSILON CHAIN"/>
    <property type="match status" value="1"/>
</dbReference>
<dbReference type="HAMAP" id="MF_00530">
    <property type="entry name" value="ATP_synth_epsil_bac"/>
    <property type="match status" value="1"/>
</dbReference>
<keyword evidence="9 11" id="KW-0139">CF(1)</keyword>
<evidence type="ECO:0000313" key="15">
    <source>
        <dbReference type="EMBL" id="RGR74868.1"/>
    </source>
</evidence>
<evidence type="ECO:0000256" key="10">
    <source>
        <dbReference type="ARBA" id="ARBA00023310"/>
    </source>
</evidence>
<dbReference type="GO" id="GO:0045259">
    <property type="term" value="C:proton-transporting ATP synthase complex"/>
    <property type="evidence" value="ECO:0007669"/>
    <property type="project" value="UniProtKB-KW"/>
</dbReference>
<feature type="domain" description="ATP synthase epsilon subunit C-terminal" evidence="13">
    <location>
        <begin position="84"/>
        <end position="126"/>
    </location>
</feature>
<evidence type="ECO:0000256" key="1">
    <source>
        <dbReference type="ARBA" id="ARBA00003543"/>
    </source>
</evidence>
<comment type="caution">
    <text evidence="15">The sequence shown here is derived from an EMBL/GenBank/DDBJ whole genome shotgun (WGS) entry which is preliminary data.</text>
</comment>
<evidence type="ECO:0000259" key="14">
    <source>
        <dbReference type="Pfam" id="PF02823"/>
    </source>
</evidence>
<keyword evidence="8 11" id="KW-0472">Membrane</keyword>
<dbReference type="NCBIfam" id="TIGR01216">
    <property type="entry name" value="ATP_synt_epsi"/>
    <property type="match status" value="1"/>
</dbReference>
<dbReference type="FunFam" id="1.20.5.440:FF:000001">
    <property type="entry name" value="ATP synthase epsilon chain"/>
    <property type="match status" value="1"/>
</dbReference>
<reference evidence="15 16" key="1">
    <citation type="submission" date="2018-08" db="EMBL/GenBank/DDBJ databases">
        <title>A genome reference for cultivated species of the human gut microbiota.</title>
        <authorList>
            <person name="Zou Y."/>
            <person name="Xue W."/>
            <person name="Luo G."/>
        </authorList>
    </citation>
    <scope>NUCLEOTIDE SEQUENCE [LARGE SCALE GENOMIC DNA]</scope>
    <source>
        <strain evidence="15 16">AF24-29</strain>
    </source>
</reference>
<comment type="similarity">
    <text evidence="3 11 12">Belongs to the ATPase epsilon chain family.</text>
</comment>
<evidence type="ECO:0000256" key="3">
    <source>
        <dbReference type="ARBA" id="ARBA00005712"/>
    </source>
</evidence>
<dbReference type="GO" id="GO:0005886">
    <property type="term" value="C:plasma membrane"/>
    <property type="evidence" value="ECO:0007669"/>
    <property type="project" value="UniProtKB-SubCell"/>
</dbReference>
<dbReference type="Proteomes" id="UP000284178">
    <property type="component" value="Unassembled WGS sequence"/>
</dbReference>
<comment type="subunit">
    <text evidence="11 12">F-type ATPases have 2 components, CF(1) - the catalytic core - and CF(0) - the membrane proton channel. CF(1) has five subunits: alpha(3), beta(3), gamma(1), delta(1), epsilon(1). CF(0) has three main subunits: a, b and c.</text>
</comment>
<dbReference type="GO" id="GO:0046933">
    <property type="term" value="F:proton-transporting ATP synthase activity, rotational mechanism"/>
    <property type="evidence" value="ECO:0007669"/>
    <property type="project" value="UniProtKB-UniRule"/>
</dbReference>
<dbReference type="InterPro" id="IPR001469">
    <property type="entry name" value="ATP_synth_F1_dsu/esu"/>
</dbReference>
<evidence type="ECO:0000256" key="9">
    <source>
        <dbReference type="ARBA" id="ARBA00023196"/>
    </source>
</evidence>
<dbReference type="CDD" id="cd12152">
    <property type="entry name" value="F1-ATPase_delta"/>
    <property type="match status" value="1"/>
</dbReference>
<dbReference type="PANTHER" id="PTHR13822:SF10">
    <property type="entry name" value="ATP SYNTHASE EPSILON CHAIN, CHLOROPLASTIC"/>
    <property type="match status" value="1"/>
</dbReference>
<dbReference type="EMBL" id="QRUP01000007">
    <property type="protein sequence ID" value="RGR74868.1"/>
    <property type="molecule type" value="Genomic_DNA"/>
</dbReference>
<dbReference type="Gene3D" id="1.20.5.440">
    <property type="entry name" value="ATP synthase delta/epsilon subunit, C-terminal domain"/>
    <property type="match status" value="1"/>
</dbReference>
<proteinExistence type="inferred from homology"/>
<dbReference type="GO" id="GO:0016787">
    <property type="term" value="F:hydrolase activity"/>
    <property type="evidence" value="ECO:0007669"/>
    <property type="project" value="UniProtKB-KW"/>
</dbReference>
<feature type="domain" description="ATP synthase F1 complex delta/epsilon subunit N-terminal" evidence="14">
    <location>
        <begin position="2"/>
        <end position="79"/>
    </location>
</feature>
<dbReference type="AlphaFoldDB" id="A0A412G362"/>
<evidence type="ECO:0000256" key="12">
    <source>
        <dbReference type="RuleBase" id="RU003656"/>
    </source>
</evidence>
<keyword evidence="7 11" id="KW-0406">Ion transport</keyword>
<dbReference type="InterPro" id="IPR020546">
    <property type="entry name" value="ATP_synth_F1_dsu/esu_N"/>
</dbReference>
<gene>
    <name evidence="11 15" type="primary">atpC</name>
    <name evidence="15" type="ORF">DWY25_07205</name>
</gene>
<dbReference type="Gene3D" id="2.60.15.10">
    <property type="entry name" value="F0F1 ATP synthase delta/epsilon subunit, N-terminal"/>
    <property type="match status" value="1"/>
</dbReference>
<comment type="function">
    <text evidence="1 11">Produces ATP from ADP in the presence of a proton gradient across the membrane.</text>
</comment>
<name>A0A412G362_9FIRM</name>
<evidence type="ECO:0000256" key="7">
    <source>
        <dbReference type="ARBA" id="ARBA00023065"/>
    </source>
</evidence>
<evidence type="ECO:0000256" key="2">
    <source>
        <dbReference type="ARBA" id="ARBA00004202"/>
    </source>
</evidence>
<dbReference type="GeneID" id="83015192"/>
<dbReference type="SUPFAM" id="SSF51344">
    <property type="entry name" value="Epsilon subunit of F1F0-ATP synthase N-terminal domain"/>
    <property type="match status" value="1"/>
</dbReference>
<evidence type="ECO:0000256" key="8">
    <source>
        <dbReference type="ARBA" id="ARBA00023136"/>
    </source>
</evidence>
<evidence type="ECO:0000256" key="6">
    <source>
        <dbReference type="ARBA" id="ARBA00022781"/>
    </source>
</evidence>
<evidence type="ECO:0000256" key="5">
    <source>
        <dbReference type="ARBA" id="ARBA00022475"/>
    </source>
</evidence>
<protein>
    <recommendedName>
        <fullName evidence="11">ATP synthase epsilon chain</fullName>
    </recommendedName>
    <alternativeName>
        <fullName evidence="11">ATP synthase F1 sector epsilon subunit</fullName>
    </alternativeName>
    <alternativeName>
        <fullName evidence="11">F-ATPase epsilon subunit</fullName>
    </alternativeName>
</protein>
<evidence type="ECO:0000313" key="16">
    <source>
        <dbReference type="Proteomes" id="UP000284178"/>
    </source>
</evidence>
<keyword evidence="6 11" id="KW-0375">Hydrogen ion transport</keyword>
<comment type="subcellular location">
    <subcellularLocation>
        <location evidence="2 11">Cell membrane</location>
        <topology evidence="2 11">Peripheral membrane protein</topology>
    </subcellularLocation>
</comment>
<dbReference type="Pfam" id="PF02823">
    <property type="entry name" value="ATP-synt_DE_N"/>
    <property type="match status" value="1"/>
</dbReference>